<reference evidence="1 2" key="1">
    <citation type="submission" date="2023-04" db="EMBL/GenBank/DDBJ databases">
        <title>Two novel species of Flavobacterium.</title>
        <authorList>
            <person name="Liu Q."/>
            <person name="Xin Y.-H."/>
        </authorList>
    </citation>
    <scope>NUCLEOTIDE SEQUENCE [LARGE SCALE GENOMIC DNA]</scope>
    <source>
        <strain evidence="1 2">LB2P87</strain>
    </source>
</reference>
<dbReference type="Proteomes" id="UP001228643">
    <property type="component" value="Unassembled WGS sequence"/>
</dbReference>
<evidence type="ECO:0000313" key="2">
    <source>
        <dbReference type="Proteomes" id="UP001228643"/>
    </source>
</evidence>
<accession>A0AAW6TK23</accession>
<dbReference type="RefSeq" id="WP_282716358.1">
    <property type="nucleotide sequence ID" value="NZ_JASCRY010000002.1"/>
</dbReference>
<gene>
    <name evidence="1" type="ORF">QLS97_09915</name>
</gene>
<dbReference type="AlphaFoldDB" id="A0AAW6TK23"/>
<proteinExistence type="predicted"/>
<protein>
    <submittedName>
        <fullName evidence="1">Uncharacterized protein</fullName>
    </submittedName>
</protein>
<organism evidence="1 2">
    <name type="scientific">Flavobacterium yafengii</name>
    <dbReference type="NCBI Taxonomy" id="3041253"/>
    <lineage>
        <taxon>Bacteria</taxon>
        <taxon>Pseudomonadati</taxon>
        <taxon>Bacteroidota</taxon>
        <taxon>Flavobacteriia</taxon>
        <taxon>Flavobacteriales</taxon>
        <taxon>Flavobacteriaceae</taxon>
        <taxon>Flavobacterium</taxon>
    </lineage>
</organism>
<name>A0AAW6TK23_9FLAO</name>
<sequence length="257" mass="29341">MSEAKLTIKIENKRPVELTDFTDSFSSLGSQYYKFLSENDSFSLKPETKLYIKEIKSGSIITELSDLVPLVLPFVENSNSVIDFTAFLKMGFDYFLGKTEVKPKDFDLKDCNNFNNIIKPVAKDNGSNMIFNGDFNFGAVTINMNFNSIEANAIQNGILREKEKLKEPEKRKESKVLFYWDSAKYDDKSKAIDRGFIDSIYGSALKVIFDDPTTKSRMLDIEENPFHLAYIVDVEVLEIKNLPSVYKVLALHEAFPK</sequence>
<keyword evidence="2" id="KW-1185">Reference proteome</keyword>
<evidence type="ECO:0000313" key="1">
    <source>
        <dbReference type="EMBL" id="MDI5949962.1"/>
    </source>
</evidence>
<comment type="caution">
    <text evidence="1">The sequence shown here is derived from an EMBL/GenBank/DDBJ whole genome shotgun (WGS) entry which is preliminary data.</text>
</comment>
<dbReference type="EMBL" id="JASCRY010000002">
    <property type="protein sequence ID" value="MDI5949962.1"/>
    <property type="molecule type" value="Genomic_DNA"/>
</dbReference>